<evidence type="ECO:0000256" key="2">
    <source>
        <dbReference type="ARBA" id="ARBA00022679"/>
    </source>
</evidence>
<dbReference type="InterPro" id="IPR000577">
    <property type="entry name" value="Carb_kinase_FGGY"/>
</dbReference>
<evidence type="ECO:0000259" key="7">
    <source>
        <dbReference type="Pfam" id="PF00370"/>
    </source>
</evidence>
<accession>A0A5S9N811</accession>
<evidence type="ECO:0000256" key="5">
    <source>
        <dbReference type="ARBA" id="ARBA00022840"/>
    </source>
</evidence>
<organism evidence="9 10">
    <name type="scientific">Starkeya nomas</name>
    <dbReference type="NCBI Taxonomy" id="2666134"/>
    <lineage>
        <taxon>Bacteria</taxon>
        <taxon>Pseudomonadati</taxon>
        <taxon>Pseudomonadota</taxon>
        <taxon>Alphaproteobacteria</taxon>
        <taxon>Hyphomicrobiales</taxon>
        <taxon>Xanthobacteraceae</taxon>
        <taxon>Starkeya</taxon>
    </lineage>
</organism>
<name>A0A5S9N811_9HYPH</name>
<dbReference type="Proteomes" id="UP000433050">
    <property type="component" value="Unassembled WGS sequence"/>
</dbReference>
<dbReference type="PROSITE" id="PS00933">
    <property type="entry name" value="FGGY_KINASES_1"/>
    <property type="match status" value="1"/>
</dbReference>
<keyword evidence="10" id="KW-1185">Reference proteome</keyword>
<dbReference type="AlphaFoldDB" id="A0A5S9N811"/>
<proteinExistence type="inferred from homology"/>
<evidence type="ECO:0000256" key="1">
    <source>
        <dbReference type="ARBA" id="ARBA00009156"/>
    </source>
</evidence>
<gene>
    <name evidence="9" type="primary">glpK_1</name>
    <name evidence="9" type="ORF">STARVERO_00144</name>
</gene>
<feature type="domain" description="Carbohydrate kinase FGGY C-terminal" evidence="8">
    <location>
        <begin position="242"/>
        <end position="425"/>
    </location>
</feature>
<dbReference type="Gene3D" id="3.30.420.40">
    <property type="match status" value="2"/>
</dbReference>
<dbReference type="InterPro" id="IPR018483">
    <property type="entry name" value="Carb_kinase_FGGY_CS"/>
</dbReference>
<reference evidence="9 10" key="1">
    <citation type="submission" date="2019-12" db="EMBL/GenBank/DDBJ databases">
        <authorList>
            <person name="Reyes-Prieto M."/>
        </authorList>
    </citation>
    <scope>NUCLEOTIDE SEQUENCE [LARGE SCALE GENOMIC DNA]</scope>
    <source>
        <strain evidence="9">HF14-78462</strain>
    </source>
</reference>
<keyword evidence="2 9" id="KW-0808">Transferase</keyword>
<sequence length="465" mass="48687">MMRVAAIDQGTTSTRCLVVESGGEARLVASLRHAQHFPAPGRVEHDPEELLANIRTALAAAGPVDAIAIANQGESCLAWDAETGEPLSPVIVWQDARTATMLAALGSEALARSQAISGLPLDPYFSASKLAWLLQNVPAVAAARAAGRLRLGTTDAFFLDRLCNTFATDIATASRTGLLDFATLTWSGELCALHGVPMEALPPIRPVNAGFGAIDGVPVKVSIVDQQAALYGHGCRALGDTKITFGTGAFLLAVTGTGRPLGSGLLPTVAWRRRDAETVFALEGGVYDAGAALEWLRQIGLYAETHELDGFEGPSALSRGLVFVPALSGLAAPYWDRSAAPLFIGMQAATDRRDMIRAALEGIAMLTVGLIEAAATEVGTIATISIDGGLSQNAYFVSFLAAASGRSVLVPGLHEMTSLGLAELCGADVTRARGEVRCFEPDRSVSPDDHARFAAAVSKSRGWRL</sequence>
<dbReference type="InterPro" id="IPR018485">
    <property type="entry name" value="FGGY_C"/>
</dbReference>
<evidence type="ECO:0000256" key="3">
    <source>
        <dbReference type="ARBA" id="ARBA00022741"/>
    </source>
</evidence>
<dbReference type="PIRSF" id="PIRSF000538">
    <property type="entry name" value="GlpK"/>
    <property type="match status" value="1"/>
</dbReference>
<dbReference type="GO" id="GO:0019563">
    <property type="term" value="P:glycerol catabolic process"/>
    <property type="evidence" value="ECO:0007669"/>
    <property type="project" value="TreeGrafter"/>
</dbReference>
<dbReference type="EMBL" id="CACSAS010000001">
    <property type="protein sequence ID" value="CAA0086102.1"/>
    <property type="molecule type" value="Genomic_DNA"/>
</dbReference>
<evidence type="ECO:0000259" key="8">
    <source>
        <dbReference type="Pfam" id="PF02782"/>
    </source>
</evidence>
<protein>
    <recommendedName>
        <fullName evidence="6">ATP:glycerol 3-phosphotransferase</fullName>
    </recommendedName>
</protein>
<evidence type="ECO:0000313" key="10">
    <source>
        <dbReference type="Proteomes" id="UP000433050"/>
    </source>
</evidence>
<dbReference type="Pfam" id="PF00370">
    <property type="entry name" value="FGGY_N"/>
    <property type="match status" value="1"/>
</dbReference>
<dbReference type="SUPFAM" id="SSF53067">
    <property type="entry name" value="Actin-like ATPase domain"/>
    <property type="match status" value="2"/>
</dbReference>
<dbReference type="InterPro" id="IPR018484">
    <property type="entry name" value="FGGY_N"/>
</dbReference>
<feature type="domain" description="Carbohydrate kinase FGGY N-terminal" evidence="7">
    <location>
        <begin position="5"/>
        <end position="214"/>
    </location>
</feature>
<dbReference type="GO" id="GO:0004370">
    <property type="term" value="F:glycerol kinase activity"/>
    <property type="evidence" value="ECO:0007669"/>
    <property type="project" value="TreeGrafter"/>
</dbReference>
<evidence type="ECO:0000256" key="4">
    <source>
        <dbReference type="ARBA" id="ARBA00022777"/>
    </source>
</evidence>
<dbReference type="GO" id="GO:0005524">
    <property type="term" value="F:ATP binding"/>
    <property type="evidence" value="ECO:0007669"/>
    <property type="project" value="UniProtKB-KW"/>
</dbReference>
<comment type="similarity">
    <text evidence="1">Belongs to the FGGY kinase family.</text>
</comment>
<dbReference type="PANTHER" id="PTHR10196">
    <property type="entry name" value="SUGAR KINASE"/>
    <property type="match status" value="1"/>
</dbReference>
<keyword evidence="4 9" id="KW-0418">Kinase</keyword>
<keyword evidence="5" id="KW-0067">ATP-binding</keyword>
<keyword evidence="3" id="KW-0547">Nucleotide-binding</keyword>
<dbReference type="InterPro" id="IPR043129">
    <property type="entry name" value="ATPase_NBD"/>
</dbReference>
<dbReference type="GO" id="GO:0005829">
    <property type="term" value="C:cytosol"/>
    <property type="evidence" value="ECO:0007669"/>
    <property type="project" value="TreeGrafter"/>
</dbReference>
<dbReference type="PANTHER" id="PTHR10196:SF69">
    <property type="entry name" value="GLYCEROL KINASE"/>
    <property type="match status" value="1"/>
</dbReference>
<evidence type="ECO:0000256" key="6">
    <source>
        <dbReference type="ARBA" id="ARBA00043149"/>
    </source>
</evidence>
<evidence type="ECO:0000313" key="9">
    <source>
        <dbReference type="EMBL" id="CAA0086102.1"/>
    </source>
</evidence>
<dbReference type="Pfam" id="PF02782">
    <property type="entry name" value="FGGY_C"/>
    <property type="match status" value="1"/>
</dbReference>